<dbReference type="PROSITE" id="PS00028">
    <property type="entry name" value="ZINC_FINGER_C2H2_1"/>
    <property type="match status" value="1"/>
</dbReference>
<reference evidence="4" key="1">
    <citation type="submission" date="2021-03" db="EMBL/GenBank/DDBJ databases">
        <title>Chromosome level genome of the anhydrobiotic midge Polypedilum vanderplanki.</title>
        <authorList>
            <person name="Yoshida Y."/>
            <person name="Kikawada T."/>
            <person name="Gusev O."/>
        </authorList>
    </citation>
    <scope>NUCLEOTIDE SEQUENCE</scope>
    <source>
        <strain evidence="4">NIAS01</strain>
        <tissue evidence="4">Whole body or cell culture</tissue>
    </source>
</reference>
<dbReference type="AlphaFoldDB" id="A0A9J6BCQ1"/>
<feature type="compositionally biased region" description="Basic and acidic residues" evidence="2">
    <location>
        <begin position="33"/>
        <end position="50"/>
    </location>
</feature>
<organism evidence="4 5">
    <name type="scientific">Polypedilum vanderplanki</name>
    <name type="common">Sleeping chironomid midge</name>
    <dbReference type="NCBI Taxonomy" id="319348"/>
    <lineage>
        <taxon>Eukaryota</taxon>
        <taxon>Metazoa</taxon>
        <taxon>Ecdysozoa</taxon>
        <taxon>Arthropoda</taxon>
        <taxon>Hexapoda</taxon>
        <taxon>Insecta</taxon>
        <taxon>Pterygota</taxon>
        <taxon>Neoptera</taxon>
        <taxon>Endopterygota</taxon>
        <taxon>Diptera</taxon>
        <taxon>Nematocera</taxon>
        <taxon>Chironomoidea</taxon>
        <taxon>Chironomidae</taxon>
        <taxon>Chironominae</taxon>
        <taxon>Polypedilum</taxon>
        <taxon>Polypedilum</taxon>
    </lineage>
</organism>
<gene>
    <name evidence="4" type="ORF">PVAND_015307</name>
</gene>
<accession>A0A9J6BCQ1</accession>
<evidence type="ECO:0000256" key="2">
    <source>
        <dbReference type="SAM" id="MobiDB-lite"/>
    </source>
</evidence>
<evidence type="ECO:0000313" key="4">
    <source>
        <dbReference type="EMBL" id="KAG5667323.1"/>
    </source>
</evidence>
<protein>
    <recommendedName>
        <fullName evidence="3">C2H2-type domain-containing protein</fullName>
    </recommendedName>
</protein>
<name>A0A9J6BCQ1_POLVA</name>
<dbReference type="PROSITE" id="PS50157">
    <property type="entry name" value="ZINC_FINGER_C2H2_2"/>
    <property type="match status" value="1"/>
</dbReference>
<dbReference type="EMBL" id="JADBJN010000004">
    <property type="protein sequence ID" value="KAG5667323.1"/>
    <property type="molecule type" value="Genomic_DNA"/>
</dbReference>
<feature type="compositionally biased region" description="Basic residues" evidence="2">
    <location>
        <begin position="51"/>
        <end position="63"/>
    </location>
</feature>
<sequence>MQKVHSDERFPCGHCENVLKTKSSLWSHLRKVHQIEPEKRNKKEKSEKVHGEKKKRRKRRKRNEKGELVEREEIENNVKVIEIHSVADMEYY</sequence>
<feature type="domain" description="C2H2-type" evidence="3">
    <location>
        <begin position="10"/>
        <end position="38"/>
    </location>
</feature>
<feature type="region of interest" description="Disordered" evidence="2">
    <location>
        <begin position="32"/>
        <end position="67"/>
    </location>
</feature>
<dbReference type="InterPro" id="IPR013087">
    <property type="entry name" value="Znf_C2H2_type"/>
</dbReference>
<evidence type="ECO:0000313" key="5">
    <source>
        <dbReference type="Proteomes" id="UP001107558"/>
    </source>
</evidence>
<dbReference type="GO" id="GO:0008270">
    <property type="term" value="F:zinc ion binding"/>
    <property type="evidence" value="ECO:0007669"/>
    <property type="project" value="UniProtKB-KW"/>
</dbReference>
<dbReference type="Proteomes" id="UP001107558">
    <property type="component" value="Chromosome 4"/>
</dbReference>
<keyword evidence="1" id="KW-0863">Zinc-finger</keyword>
<proteinExistence type="predicted"/>
<keyword evidence="1" id="KW-0862">Zinc</keyword>
<evidence type="ECO:0000259" key="3">
    <source>
        <dbReference type="PROSITE" id="PS50157"/>
    </source>
</evidence>
<keyword evidence="1" id="KW-0479">Metal-binding</keyword>
<keyword evidence="5" id="KW-1185">Reference proteome</keyword>
<evidence type="ECO:0000256" key="1">
    <source>
        <dbReference type="PROSITE-ProRule" id="PRU00042"/>
    </source>
</evidence>
<comment type="caution">
    <text evidence="4">The sequence shown here is derived from an EMBL/GenBank/DDBJ whole genome shotgun (WGS) entry which is preliminary data.</text>
</comment>
<dbReference type="Gene3D" id="3.30.160.60">
    <property type="entry name" value="Classic Zinc Finger"/>
    <property type="match status" value="1"/>
</dbReference>